<dbReference type="InterPro" id="IPR050416">
    <property type="entry name" value="FAD-linked_Oxidoreductase"/>
</dbReference>
<reference evidence="8" key="1">
    <citation type="journal article" date="2019" name="Int. J. Syst. Evol. Microbiol.">
        <title>The Global Catalogue of Microorganisms (GCM) 10K type strain sequencing project: providing services to taxonomists for standard genome sequencing and annotation.</title>
        <authorList>
            <consortium name="The Broad Institute Genomics Platform"/>
            <consortium name="The Broad Institute Genome Sequencing Center for Infectious Disease"/>
            <person name="Wu L."/>
            <person name="Ma J."/>
        </authorList>
    </citation>
    <scope>NUCLEOTIDE SEQUENCE [LARGE SCALE GENOMIC DNA]</scope>
    <source>
        <strain evidence="8">JCM 16544</strain>
    </source>
</reference>
<comment type="cofactor">
    <cofactor evidence="1">
        <name>FAD</name>
        <dbReference type="ChEBI" id="CHEBI:57692"/>
    </cofactor>
</comment>
<gene>
    <name evidence="7" type="ORF">GCM10022200_29560</name>
</gene>
<evidence type="ECO:0000256" key="1">
    <source>
        <dbReference type="ARBA" id="ARBA00001974"/>
    </source>
</evidence>
<organism evidence="7 8">
    <name type="scientific">Microbacterium awajiense</name>
    <dbReference type="NCBI Taxonomy" id="415214"/>
    <lineage>
        <taxon>Bacteria</taxon>
        <taxon>Bacillati</taxon>
        <taxon>Actinomycetota</taxon>
        <taxon>Actinomycetes</taxon>
        <taxon>Micrococcales</taxon>
        <taxon>Microbacteriaceae</taxon>
        <taxon>Microbacterium</taxon>
    </lineage>
</organism>
<comment type="caution">
    <text evidence="7">The sequence shown here is derived from an EMBL/GenBank/DDBJ whole genome shotgun (WGS) entry which is preliminary data.</text>
</comment>
<keyword evidence="4" id="KW-0274">FAD</keyword>
<protein>
    <submittedName>
        <fullName evidence="7">FAD-binding oxidoreductase</fullName>
    </submittedName>
</protein>
<dbReference type="InterPro" id="IPR006094">
    <property type="entry name" value="Oxid_FAD_bind_N"/>
</dbReference>
<evidence type="ECO:0000256" key="2">
    <source>
        <dbReference type="ARBA" id="ARBA00005466"/>
    </source>
</evidence>
<evidence type="ECO:0000259" key="6">
    <source>
        <dbReference type="PROSITE" id="PS51387"/>
    </source>
</evidence>
<dbReference type="Gene3D" id="3.30.465.10">
    <property type="match status" value="1"/>
</dbReference>
<dbReference type="InterPro" id="IPR016169">
    <property type="entry name" value="FAD-bd_PCMH_sub2"/>
</dbReference>
<keyword evidence="3" id="KW-0285">Flavoprotein</keyword>
<proteinExistence type="inferred from homology"/>
<dbReference type="InterPro" id="IPR036318">
    <property type="entry name" value="FAD-bd_PCMH-like_sf"/>
</dbReference>
<dbReference type="PANTHER" id="PTHR42973:SF39">
    <property type="entry name" value="FAD-BINDING PCMH-TYPE DOMAIN-CONTAINING PROTEIN"/>
    <property type="match status" value="1"/>
</dbReference>
<comment type="similarity">
    <text evidence="2">Belongs to the oxygen-dependent FAD-linked oxidoreductase family.</text>
</comment>
<sequence>MTSHLTTDPAQTLRERLGDLVVLPDDAEYDQARMPWNTAVDQRPAAVARPESAEDVVQIVRAAVDAGLRIAPQSTGHGAAALADTDLSDCVLVSLVGLRGVTVDVGTRSARVLGGSVWDDVLAAAAPHGLTALHGSSGGVSVAGYALSGGLSFYVREKGLAVNSVRAVQVVTADGSLVRASADENPDLFWAVRGGAGSFGVVVSLEIDLMPLADVYAGMLLWDASRAAEVVPAYAAWTTTAPESATTTLRVMHFPPIPDLPPFLSGRDLVVIDGAILESDAAATDLLAPLRALDPEMDTFARIPSAGLVAVHMDPPDPTPALTAHAMLGSLPDEAVAAFLEASALPGVFFLELRHLGGAATRPAEGGGAVSALDGEFLLHAVALAPVPEALAPAGAVVQAAVASFAPWQVDALALTFIDGGGVDPAQGYGASLDRLRELKLRFDPEGRFAAARAV</sequence>
<dbReference type="PROSITE" id="PS00862">
    <property type="entry name" value="OX2_COVAL_FAD"/>
    <property type="match status" value="1"/>
</dbReference>
<keyword evidence="8" id="KW-1185">Reference proteome</keyword>
<dbReference type="Gene3D" id="3.30.43.10">
    <property type="entry name" value="Uridine Diphospho-n-acetylenolpyruvylglucosamine Reductase, domain 2"/>
    <property type="match status" value="1"/>
</dbReference>
<dbReference type="InterPro" id="IPR006093">
    <property type="entry name" value="Oxy_OxRdtase_FAD_BS"/>
</dbReference>
<dbReference type="EMBL" id="BAAAYU010000005">
    <property type="protein sequence ID" value="GAA3643693.1"/>
    <property type="molecule type" value="Genomic_DNA"/>
</dbReference>
<keyword evidence="5" id="KW-0560">Oxidoreductase</keyword>
<dbReference type="PANTHER" id="PTHR42973">
    <property type="entry name" value="BINDING OXIDOREDUCTASE, PUTATIVE (AFU_ORTHOLOGUE AFUA_1G17690)-RELATED"/>
    <property type="match status" value="1"/>
</dbReference>
<dbReference type="Proteomes" id="UP001501697">
    <property type="component" value="Unassembled WGS sequence"/>
</dbReference>
<dbReference type="InterPro" id="IPR016167">
    <property type="entry name" value="FAD-bd_PCMH_sub1"/>
</dbReference>
<dbReference type="PROSITE" id="PS51387">
    <property type="entry name" value="FAD_PCMH"/>
    <property type="match status" value="1"/>
</dbReference>
<name>A0ABP7AZQ8_9MICO</name>
<dbReference type="InterPro" id="IPR016166">
    <property type="entry name" value="FAD-bd_PCMH"/>
</dbReference>
<feature type="domain" description="FAD-binding PCMH-type" evidence="6">
    <location>
        <begin position="40"/>
        <end position="212"/>
    </location>
</feature>
<evidence type="ECO:0000313" key="8">
    <source>
        <dbReference type="Proteomes" id="UP001501697"/>
    </source>
</evidence>
<dbReference type="RefSeq" id="WP_344739904.1">
    <property type="nucleotide sequence ID" value="NZ_BAAAYU010000005.1"/>
</dbReference>
<dbReference type="Pfam" id="PF01565">
    <property type="entry name" value="FAD_binding_4"/>
    <property type="match status" value="1"/>
</dbReference>
<evidence type="ECO:0000256" key="3">
    <source>
        <dbReference type="ARBA" id="ARBA00022630"/>
    </source>
</evidence>
<dbReference type="SUPFAM" id="SSF56176">
    <property type="entry name" value="FAD-binding/transporter-associated domain-like"/>
    <property type="match status" value="1"/>
</dbReference>
<accession>A0ABP7AZQ8</accession>
<dbReference type="Gene3D" id="3.40.462.20">
    <property type="match status" value="1"/>
</dbReference>
<evidence type="ECO:0000313" key="7">
    <source>
        <dbReference type="EMBL" id="GAA3643693.1"/>
    </source>
</evidence>
<evidence type="ECO:0000256" key="4">
    <source>
        <dbReference type="ARBA" id="ARBA00022827"/>
    </source>
</evidence>
<evidence type="ECO:0000256" key="5">
    <source>
        <dbReference type="ARBA" id="ARBA00023002"/>
    </source>
</evidence>